<dbReference type="Gene3D" id="1.10.20.10">
    <property type="entry name" value="Histone, subunit A"/>
    <property type="match status" value="1"/>
</dbReference>
<comment type="subcellular location">
    <subcellularLocation>
        <location evidence="1">Chromosome</location>
    </subcellularLocation>
</comment>
<reference evidence="7" key="1">
    <citation type="journal article" date="2017" name="Genome Announc.">
        <title>Genome sequences of Cyberlindnera fabianii 65, Pichia kudriavzevii 129, and Saccharomyces cerevisiae 131 isolated from fermented masau fruits in Zimbabwe.</title>
        <authorList>
            <person name="van Rijswijck I.M.H."/>
            <person name="Derks M.F.L."/>
            <person name="Abee T."/>
            <person name="de Ridder D."/>
            <person name="Smid E.J."/>
        </authorList>
    </citation>
    <scope>NUCLEOTIDE SEQUENCE [LARGE SCALE GENOMIC DNA]</scope>
    <source>
        <strain evidence="7">129</strain>
    </source>
</reference>
<accession>A0A1V2LGB1</accession>
<dbReference type="AlphaFoldDB" id="A0A1V2LGB1"/>
<dbReference type="InterPro" id="IPR009072">
    <property type="entry name" value="Histone-fold"/>
</dbReference>
<dbReference type="PANTHER" id="PTHR11426">
    <property type="entry name" value="HISTONE H3"/>
    <property type="match status" value="1"/>
</dbReference>
<dbReference type="SUPFAM" id="SSF47113">
    <property type="entry name" value="Histone-fold"/>
    <property type="match status" value="1"/>
</dbReference>
<organism evidence="6 7">
    <name type="scientific">Pichia kudriavzevii</name>
    <name type="common">Yeast</name>
    <name type="synonym">Issatchenkia orientalis</name>
    <dbReference type="NCBI Taxonomy" id="4909"/>
    <lineage>
        <taxon>Eukaryota</taxon>
        <taxon>Fungi</taxon>
        <taxon>Dikarya</taxon>
        <taxon>Ascomycota</taxon>
        <taxon>Saccharomycotina</taxon>
        <taxon>Pichiomycetes</taxon>
        <taxon>Pichiales</taxon>
        <taxon>Pichiaceae</taxon>
        <taxon>Pichia</taxon>
    </lineage>
</organism>
<keyword evidence="4" id="KW-0238">DNA-binding</keyword>
<evidence type="ECO:0000256" key="3">
    <source>
        <dbReference type="ARBA" id="ARBA00022454"/>
    </source>
</evidence>
<gene>
    <name evidence="6" type="ORF">BOH78_4725</name>
</gene>
<dbReference type="EMBL" id="MQVM01000042">
    <property type="protein sequence ID" value="ONH71127.1"/>
    <property type="molecule type" value="Genomic_DNA"/>
</dbReference>
<dbReference type="VEuPathDB" id="FungiDB:C5L36_0B12650"/>
<proteinExistence type="inferred from homology"/>
<dbReference type="Proteomes" id="UP000189274">
    <property type="component" value="Unassembled WGS sequence"/>
</dbReference>
<evidence type="ECO:0000313" key="7">
    <source>
        <dbReference type="Proteomes" id="UP000189274"/>
    </source>
</evidence>
<dbReference type="InterPro" id="IPR000164">
    <property type="entry name" value="Histone_H3/CENP-A"/>
</dbReference>
<evidence type="ECO:0000256" key="5">
    <source>
        <dbReference type="SAM" id="MobiDB-lite"/>
    </source>
</evidence>
<dbReference type="PROSITE" id="PS00322">
    <property type="entry name" value="HISTONE_H3_1"/>
    <property type="match status" value="1"/>
</dbReference>
<dbReference type="SMR" id="A0A1V2LGB1"/>
<dbReference type="GO" id="GO:0046982">
    <property type="term" value="F:protein heterodimerization activity"/>
    <property type="evidence" value="ECO:0007669"/>
    <property type="project" value="InterPro"/>
</dbReference>
<dbReference type="GO" id="GO:0000786">
    <property type="term" value="C:nucleosome"/>
    <property type="evidence" value="ECO:0007669"/>
    <property type="project" value="UniProtKB-KW"/>
</dbReference>
<keyword evidence="3" id="KW-0158">Chromosome</keyword>
<name>A0A1V2LGB1_PICKU</name>
<evidence type="ECO:0000313" key="6">
    <source>
        <dbReference type="EMBL" id="ONH71127.1"/>
    </source>
</evidence>
<keyword evidence="4" id="KW-0544">Nucleosome core</keyword>
<dbReference type="GO" id="GO:0030527">
    <property type="term" value="F:structural constituent of chromatin"/>
    <property type="evidence" value="ECO:0007669"/>
    <property type="project" value="InterPro"/>
</dbReference>
<protein>
    <submittedName>
        <fullName evidence="6">Histone H3</fullName>
    </submittedName>
</protein>
<dbReference type="GO" id="GO:0003677">
    <property type="term" value="F:DNA binding"/>
    <property type="evidence" value="ECO:0007669"/>
    <property type="project" value="InterPro"/>
</dbReference>
<evidence type="ECO:0000256" key="1">
    <source>
        <dbReference type="ARBA" id="ARBA00004286"/>
    </source>
</evidence>
<evidence type="ECO:0000256" key="2">
    <source>
        <dbReference type="ARBA" id="ARBA00010343"/>
    </source>
</evidence>
<dbReference type="PRINTS" id="PR00622">
    <property type="entry name" value="HISTONEH3"/>
</dbReference>
<dbReference type="Pfam" id="PF04733">
    <property type="entry name" value="Coatomer_E"/>
    <property type="match status" value="1"/>
</dbReference>
<sequence length="366" mass="41204">MARTKQTARKSTGGKAPRKQLASKAARKSAPTSGGVKKPHRYKPGTVALREIRRFQKSTELLIRKLPFQRLFQDIASLDLDVEFDFSNILYDIEAHFYKIRSLIELDDHTNASKLLAQLEDKIISNTPTNIDSKTSDLLVLDIKVLNSFIEFKSNGKVDAELLDSVDTEIPSLALVYKSIIQPDANISIASPDLDLEAFVFTLFSKDADNIDPKTISQFKKHYSDSLILDFAVSWLGLVNTTLDSNTNDADSPINLKNSYYFFDELTSSSNTDSAKNLINLLACQLKLGNIPESIECIEKLDTLNVNPKWTYSLLINKIALNSLTSNSLERNRLIEELKNKFPNSPYVHDLNEKSELFDSIVESYN</sequence>
<dbReference type="FunFam" id="1.10.20.10:FF:000111">
    <property type="entry name" value="Histone H3"/>
    <property type="match status" value="1"/>
</dbReference>
<evidence type="ECO:0000256" key="4">
    <source>
        <dbReference type="ARBA" id="ARBA00023269"/>
    </source>
</evidence>
<comment type="caution">
    <text evidence="6">The sequence shown here is derived from an EMBL/GenBank/DDBJ whole genome shotgun (WGS) entry which is preliminary data.</text>
</comment>
<comment type="similarity">
    <text evidence="2">Belongs to the histone H3 family.</text>
</comment>
<dbReference type="SMART" id="SM00428">
    <property type="entry name" value="H3"/>
    <property type="match status" value="1"/>
</dbReference>
<feature type="region of interest" description="Disordered" evidence="5">
    <location>
        <begin position="1"/>
        <end position="43"/>
    </location>
</feature>